<sequence>MFGDAKPTLSPFTERFPNSGEAAGASRGARGTPRARSTNAYNLVTFCLLSLDIGTERYTFTFTIRDCPVSFINVVSWGREEYVRGLSNSFRIGDCVVIENPLVQAKDIEKEERFSPSTSSCYKLLVSENFSMVRLCNDLDLESRLLSLLHLPVKDPQDYYSLGDIVHNGQSLNGNIINILASVRSVGEQKYFTTADRRKGQRCEVKLFDETVPSFLLRCWDNESIQLAQTWIPRETVLFIADVRVNYDGFRNTMAATVISKTIITTNPDTKEANLLFNFAKECAENGEDDPEQRNESINLQSIVDVFTVQQLKNKVMDNVGKAEPMYGIIFAYITMFNIDSDSSKIIKSKCGRCRFLIDVGSNACTNPSCSSDTLNPSSIITSFDFWLDVSDHTGTLQSCNLSGNTAEKTLGYTTDEFCSLTEEQRTSLKWKFLLERCKIYLKLLASSSARNGVRTSLLSCKVADPEEASQTLSTLAIF</sequence>
<feature type="region of interest" description="Disordered" evidence="4">
    <location>
        <begin position="1"/>
        <end position="34"/>
    </location>
</feature>
<dbReference type="STRING" id="137246.A0A401SYN8"/>
<dbReference type="OrthoDB" id="9937820at2759"/>
<evidence type="ECO:0000256" key="2">
    <source>
        <dbReference type="ARBA" id="ARBA00023254"/>
    </source>
</evidence>
<feature type="compositionally biased region" description="Low complexity" evidence="4">
    <location>
        <begin position="19"/>
        <end position="34"/>
    </location>
</feature>
<comment type="similarity">
    <text evidence="3">Belongs to the MEIOB family.</text>
</comment>
<dbReference type="GO" id="GO:0003697">
    <property type="term" value="F:single-stranded DNA binding"/>
    <property type="evidence" value="ECO:0007669"/>
    <property type="project" value="TreeGrafter"/>
</dbReference>
<dbReference type="PANTHER" id="PTHR21166">
    <property type="entry name" value="CELL DIVISION CONTROL PROTEIN 24 OB DOMAIN-CONTAINING PROTEIN-RELATED"/>
    <property type="match status" value="1"/>
</dbReference>
<dbReference type="AlphaFoldDB" id="A0A401SYN8"/>
<gene>
    <name evidence="6" type="ORF">chiPu_0013990</name>
</gene>
<dbReference type="InterPro" id="IPR056880">
    <property type="entry name" value="OB_MEIOB_N"/>
</dbReference>
<reference evidence="6 7" key="1">
    <citation type="journal article" date="2018" name="Nat. Ecol. Evol.">
        <title>Shark genomes provide insights into elasmobranch evolution and the origin of vertebrates.</title>
        <authorList>
            <person name="Hara Y"/>
            <person name="Yamaguchi K"/>
            <person name="Onimaru K"/>
            <person name="Kadota M"/>
            <person name="Koyanagi M"/>
            <person name="Keeley SD"/>
            <person name="Tatsumi K"/>
            <person name="Tanaka K"/>
            <person name="Motone F"/>
            <person name="Kageyama Y"/>
            <person name="Nozu R"/>
            <person name="Adachi N"/>
            <person name="Nishimura O"/>
            <person name="Nakagawa R"/>
            <person name="Tanegashima C"/>
            <person name="Kiyatake I"/>
            <person name="Matsumoto R"/>
            <person name="Murakumo K"/>
            <person name="Nishida K"/>
            <person name="Terakita A"/>
            <person name="Kuratani S"/>
            <person name="Sato K"/>
            <person name="Hyodo S Kuraku.S."/>
        </authorList>
    </citation>
    <scope>NUCLEOTIDE SEQUENCE [LARGE SCALE GENOMIC DNA]</scope>
</reference>
<evidence type="ECO:0000313" key="6">
    <source>
        <dbReference type="EMBL" id="GCC35505.1"/>
    </source>
</evidence>
<feature type="domain" description="MEIOB-like N-terminal" evidence="5">
    <location>
        <begin position="52"/>
        <end position="154"/>
    </location>
</feature>
<name>A0A401SYN8_CHIPU</name>
<evidence type="ECO:0000256" key="3">
    <source>
        <dbReference type="ARBA" id="ARBA00038329"/>
    </source>
</evidence>
<dbReference type="SUPFAM" id="SSF50249">
    <property type="entry name" value="Nucleic acid-binding proteins"/>
    <property type="match status" value="1"/>
</dbReference>
<evidence type="ECO:0000259" key="5">
    <source>
        <dbReference type="Pfam" id="PF24903"/>
    </source>
</evidence>
<dbReference type="InterPro" id="IPR012340">
    <property type="entry name" value="NA-bd_OB-fold"/>
</dbReference>
<protein>
    <recommendedName>
        <fullName evidence="5">MEIOB-like N-terminal domain-containing protein</fullName>
    </recommendedName>
</protein>
<keyword evidence="7" id="KW-1185">Reference proteome</keyword>
<comment type="caution">
    <text evidence="6">The sequence shown here is derived from an EMBL/GenBank/DDBJ whole genome shotgun (WGS) entry which is preliminary data.</text>
</comment>
<dbReference type="OMA" id="IYLKFVV"/>
<accession>A0A401SYN8</accession>
<organism evidence="6 7">
    <name type="scientific">Chiloscyllium punctatum</name>
    <name type="common">Brownbanded bambooshark</name>
    <name type="synonym">Hemiscyllium punctatum</name>
    <dbReference type="NCBI Taxonomy" id="137246"/>
    <lineage>
        <taxon>Eukaryota</taxon>
        <taxon>Metazoa</taxon>
        <taxon>Chordata</taxon>
        <taxon>Craniata</taxon>
        <taxon>Vertebrata</taxon>
        <taxon>Chondrichthyes</taxon>
        <taxon>Elasmobranchii</taxon>
        <taxon>Galeomorphii</taxon>
        <taxon>Galeoidea</taxon>
        <taxon>Orectolobiformes</taxon>
        <taxon>Hemiscylliidae</taxon>
        <taxon>Chiloscyllium</taxon>
    </lineage>
</organism>
<keyword evidence="2" id="KW-0469">Meiosis</keyword>
<dbReference type="Proteomes" id="UP000287033">
    <property type="component" value="Unassembled WGS sequence"/>
</dbReference>
<dbReference type="FunFam" id="2.40.50.140:FF:000239">
    <property type="entry name" value="Meiosis specific with OB domains"/>
    <property type="match status" value="1"/>
</dbReference>
<dbReference type="GO" id="GO:0008310">
    <property type="term" value="F:single-stranded DNA 3'-5' DNA exonuclease activity"/>
    <property type="evidence" value="ECO:0007669"/>
    <property type="project" value="TreeGrafter"/>
</dbReference>
<dbReference type="EMBL" id="BEZZ01000711">
    <property type="protein sequence ID" value="GCC35505.1"/>
    <property type="molecule type" value="Genomic_DNA"/>
</dbReference>
<keyword evidence="1" id="KW-0238">DNA-binding</keyword>
<evidence type="ECO:0000313" key="7">
    <source>
        <dbReference type="Proteomes" id="UP000287033"/>
    </source>
</evidence>
<proteinExistence type="inferred from homology"/>
<dbReference type="Gene3D" id="2.40.50.140">
    <property type="entry name" value="Nucleic acid-binding proteins"/>
    <property type="match status" value="2"/>
</dbReference>
<evidence type="ECO:0000256" key="1">
    <source>
        <dbReference type="ARBA" id="ARBA00023125"/>
    </source>
</evidence>
<evidence type="ECO:0000256" key="4">
    <source>
        <dbReference type="SAM" id="MobiDB-lite"/>
    </source>
</evidence>
<dbReference type="Pfam" id="PF24903">
    <property type="entry name" value="OB_MEIOB_N"/>
    <property type="match status" value="1"/>
</dbReference>
<dbReference type="PANTHER" id="PTHR21166:SF2">
    <property type="entry name" value="CELL DIVISION CONTROL PROTEIN 24 OB DOMAIN-CONTAINING PROTEIN-RELATED"/>
    <property type="match status" value="1"/>
</dbReference>
<dbReference type="InterPro" id="IPR052469">
    <property type="entry name" value="MEIOB"/>
</dbReference>
<dbReference type="GO" id="GO:0000712">
    <property type="term" value="P:resolution of meiotic recombination intermediates"/>
    <property type="evidence" value="ECO:0007669"/>
    <property type="project" value="TreeGrafter"/>
</dbReference>
<dbReference type="FunFam" id="2.40.50.140:FF:000171">
    <property type="entry name" value="meiosis-specific with OB domain-containing protein isoform X1"/>
    <property type="match status" value="1"/>
</dbReference>